<dbReference type="PANTHER" id="PTHR35333:SF3">
    <property type="entry name" value="BETA-LACTAMASE-TYPE TRANSPEPTIDASE FOLD CONTAINING PROTEIN"/>
    <property type="match status" value="1"/>
</dbReference>
<dbReference type="AlphaFoldDB" id="A0A365L268"/>
<dbReference type="Pfam" id="PF13354">
    <property type="entry name" value="Beta-lactamase2"/>
    <property type="match status" value="1"/>
</dbReference>
<gene>
    <name evidence="2" type="ORF">DP120_08105</name>
</gene>
<comment type="caution">
    <text evidence="2">The sequence shown here is derived from an EMBL/GenBank/DDBJ whole genome shotgun (WGS) entry which is preliminary data.</text>
</comment>
<dbReference type="EMBL" id="QLZR01000002">
    <property type="protein sequence ID" value="RAZ79560.1"/>
    <property type="molecule type" value="Genomic_DNA"/>
</dbReference>
<dbReference type="RefSeq" id="WP_112223127.1">
    <property type="nucleotide sequence ID" value="NZ_CP196859.1"/>
</dbReference>
<evidence type="ECO:0000313" key="2">
    <source>
        <dbReference type="EMBL" id="RAZ79560.1"/>
    </source>
</evidence>
<name>A0A365L268_9BACL</name>
<dbReference type="PANTHER" id="PTHR35333">
    <property type="entry name" value="BETA-LACTAMASE"/>
    <property type="match status" value="1"/>
</dbReference>
<sequence>MEADEILEFQVKKALEHSSGKVSLAIETKNGRIDINSHKQMKSASTIKLAVLLEAFSQIDRDLVKPYDIIRLQPEDFTQGSGVLFHLGSVKKLSFEDLLTLMIIVSDNTASNLVIRTVGIDRVNALLNRLGCNETVLGRQFMDIQAALDGLDNFTSAADLVTMLKAVDSGELLSEDSRRRVLHILKKQQLLTNLHGRIDEEDEVSVASKSGSLPGVVNDAGIFEYRGDKVYAAVLVSDSPDNHSGQEVIAEIGGYIYDWLKMQESPAG</sequence>
<dbReference type="InterPro" id="IPR000871">
    <property type="entry name" value="Beta-lactam_class-A"/>
</dbReference>
<organism evidence="2 3">
    <name type="scientific">Planococcus halotolerans</name>
    <dbReference type="NCBI Taxonomy" id="2233542"/>
    <lineage>
        <taxon>Bacteria</taxon>
        <taxon>Bacillati</taxon>
        <taxon>Bacillota</taxon>
        <taxon>Bacilli</taxon>
        <taxon>Bacillales</taxon>
        <taxon>Caryophanaceae</taxon>
        <taxon>Planococcus</taxon>
    </lineage>
</organism>
<proteinExistence type="predicted"/>
<dbReference type="Gene3D" id="3.40.710.10">
    <property type="entry name" value="DD-peptidase/beta-lactamase superfamily"/>
    <property type="match status" value="1"/>
</dbReference>
<dbReference type="Proteomes" id="UP000251002">
    <property type="component" value="Unassembled WGS sequence"/>
</dbReference>
<dbReference type="InterPro" id="IPR012338">
    <property type="entry name" value="Beta-lactam/transpept-like"/>
</dbReference>
<evidence type="ECO:0000259" key="1">
    <source>
        <dbReference type="Pfam" id="PF13354"/>
    </source>
</evidence>
<keyword evidence="3" id="KW-1185">Reference proteome</keyword>
<accession>A0A365L268</accession>
<dbReference type="GO" id="GO:0046677">
    <property type="term" value="P:response to antibiotic"/>
    <property type="evidence" value="ECO:0007669"/>
    <property type="project" value="InterPro"/>
</dbReference>
<reference evidence="2 3" key="1">
    <citation type="submission" date="2018-06" db="EMBL/GenBank/DDBJ databases">
        <title>The draft genome sequences of strains SCU63 and S1.</title>
        <authorList>
            <person name="Gan L."/>
        </authorList>
    </citation>
    <scope>NUCLEOTIDE SEQUENCE [LARGE SCALE GENOMIC DNA]</scope>
    <source>
        <strain evidence="2 3">SCU63</strain>
    </source>
</reference>
<dbReference type="SUPFAM" id="SSF56601">
    <property type="entry name" value="beta-lactamase/transpeptidase-like"/>
    <property type="match status" value="1"/>
</dbReference>
<feature type="domain" description="Beta-lactamase class A catalytic" evidence="1">
    <location>
        <begin position="30"/>
        <end position="235"/>
    </location>
</feature>
<dbReference type="GO" id="GO:0030655">
    <property type="term" value="P:beta-lactam antibiotic catabolic process"/>
    <property type="evidence" value="ECO:0007669"/>
    <property type="project" value="InterPro"/>
</dbReference>
<dbReference type="InterPro" id="IPR045155">
    <property type="entry name" value="Beta-lactam_cat"/>
</dbReference>
<dbReference type="GO" id="GO:0008800">
    <property type="term" value="F:beta-lactamase activity"/>
    <property type="evidence" value="ECO:0007669"/>
    <property type="project" value="InterPro"/>
</dbReference>
<protein>
    <recommendedName>
        <fullName evidence="1">Beta-lactamase class A catalytic domain-containing protein</fullName>
    </recommendedName>
</protein>
<evidence type="ECO:0000313" key="3">
    <source>
        <dbReference type="Proteomes" id="UP000251002"/>
    </source>
</evidence>